<feature type="coiled-coil region" evidence="1">
    <location>
        <begin position="41"/>
        <end position="68"/>
    </location>
</feature>
<reference evidence="2" key="1">
    <citation type="submission" date="2023-08" db="EMBL/GenBank/DDBJ databases">
        <title>Reference Genome Resource for the Citrus Pathogen Phytophthora citrophthora.</title>
        <authorList>
            <person name="Moller H."/>
            <person name="Coetzee B."/>
            <person name="Rose L.J."/>
            <person name="Van Niekerk J.M."/>
        </authorList>
    </citation>
    <scope>NUCLEOTIDE SEQUENCE</scope>
    <source>
        <strain evidence="2">STE-U-9442</strain>
    </source>
</reference>
<dbReference type="AlphaFoldDB" id="A0AAD9GRR8"/>
<keyword evidence="3" id="KW-1185">Reference proteome</keyword>
<dbReference type="EMBL" id="JASMQC010000008">
    <property type="protein sequence ID" value="KAK1943048.1"/>
    <property type="molecule type" value="Genomic_DNA"/>
</dbReference>
<comment type="caution">
    <text evidence="2">The sequence shown here is derived from an EMBL/GenBank/DDBJ whole genome shotgun (WGS) entry which is preliminary data.</text>
</comment>
<keyword evidence="1" id="KW-0175">Coiled coil</keyword>
<evidence type="ECO:0000313" key="3">
    <source>
        <dbReference type="Proteomes" id="UP001259832"/>
    </source>
</evidence>
<gene>
    <name evidence="2" type="ORF">P3T76_005685</name>
</gene>
<name>A0AAD9GRR8_9STRA</name>
<dbReference type="Proteomes" id="UP001259832">
    <property type="component" value="Unassembled WGS sequence"/>
</dbReference>
<sequence length="134" mass="16006">MPQRFADPDQDWAESITEQWTKETKDQWNRYKRSQTMVRVRAKKKQQLEQLRSERRDLEYERKQQMRKLADTQGNVSDAMYRLSIEGESLREENSTLRHKLQERDRFLSVSSQALVTIASNSEEDSVPQTVRDL</sequence>
<evidence type="ECO:0000313" key="2">
    <source>
        <dbReference type="EMBL" id="KAK1943048.1"/>
    </source>
</evidence>
<proteinExistence type="predicted"/>
<protein>
    <submittedName>
        <fullName evidence="2">Uncharacterized protein</fullName>
    </submittedName>
</protein>
<accession>A0AAD9GRR8</accession>
<organism evidence="2 3">
    <name type="scientific">Phytophthora citrophthora</name>
    <dbReference type="NCBI Taxonomy" id="4793"/>
    <lineage>
        <taxon>Eukaryota</taxon>
        <taxon>Sar</taxon>
        <taxon>Stramenopiles</taxon>
        <taxon>Oomycota</taxon>
        <taxon>Peronosporomycetes</taxon>
        <taxon>Peronosporales</taxon>
        <taxon>Peronosporaceae</taxon>
        <taxon>Phytophthora</taxon>
    </lineage>
</organism>
<evidence type="ECO:0000256" key="1">
    <source>
        <dbReference type="SAM" id="Coils"/>
    </source>
</evidence>